<proteinExistence type="predicted"/>
<protein>
    <submittedName>
        <fullName evidence="1">Uncharacterized protein</fullName>
    </submittedName>
</protein>
<reference evidence="1 2" key="1">
    <citation type="submission" date="2020-08" db="EMBL/GenBank/DDBJ databases">
        <title>Genomic Encyclopedia of Type Strains, Phase IV (KMG-IV): sequencing the most valuable type-strain genomes for metagenomic binning, comparative biology and taxonomic classification.</title>
        <authorList>
            <person name="Goeker M."/>
        </authorList>
    </citation>
    <scope>NUCLEOTIDE SEQUENCE [LARGE SCALE GENOMIC DNA]</scope>
    <source>
        <strain evidence="1 2">DSM 102234</strain>
    </source>
</reference>
<comment type="caution">
    <text evidence="1">The sequence shown here is derived from an EMBL/GenBank/DDBJ whole genome shotgun (WGS) entry which is preliminary data.</text>
</comment>
<sequence>MLEVVGGKNADLLNNMGVAATFLDLVMRDTKSVNLRNRYASMVLDTFSASRPDKKIEVVKALIRQVSLQGSSLVDHSLWWLIGRQIGTPQFDKTLAEVRKAQLKRPLALTPALTKFTA</sequence>
<dbReference type="RefSeq" id="WP_184562166.1">
    <property type="nucleotide sequence ID" value="NZ_JACIEI010000001.1"/>
</dbReference>
<dbReference type="AlphaFoldDB" id="A0A7W6GZM7"/>
<gene>
    <name evidence="1" type="ORF">GGR95_000367</name>
</gene>
<organism evidence="1 2">
    <name type="scientific">Sulfitobacter undariae</name>
    <dbReference type="NCBI Taxonomy" id="1563671"/>
    <lineage>
        <taxon>Bacteria</taxon>
        <taxon>Pseudomonadati</taxon>
        <taxon>Pseudomonadota</taxon>
        <taxon>Alphaproteobacteria</taxon>
        <taxon>Rhodobacterales</taxon>
        <taxon>Roseobacteraceae</taxon>
        <taxon>Sulfitobacter</taxon>
    </lineage>
</organism>
<evidence type="ECO:0000313" key="2">
    <source>
        <dbReference type="Proteomes" id="UP000530268"/>
    </source>
</evidence>
<dbReference type="Proteomes" id="UP000530268">
    <property type="component" value="Unassembled WGS sequence"/>
</dbReference>
<keyword evidence="2" id="KW-1185">Reference proteome</keyword>
<name>A0A7W6GZM7_9RHOB</name>
<evidence type="ECO:0000313" key="1">
    <source>
        <dbReference type="EMBL" id="MBB3992748.1"/>
    </source>
</evidence>
<accession>A0A7W6GZM7</accession>
<dbReference type="EMBL" id="JACIEI010000001">
    <property type="protein sequence ID" value="MBB3992748.1"/>
    <property type="molecule type" value="Genomic_DNA"/>
</dbReference>